<proteinExistence type="predicted"/>
<evidence type="ECO:0000256" key="1">
    <source>
        <dbReference type="SAM" id="MobiDB-lite"/>
    </source>
</evidence>
<organism evidence="3 4">
    <name type="scientific">Hymenoscyphus albidus</name>
    <dbReference type="NCBI Taxonomy" id="595503"/>
    <lineage>
        <taxon>Eukaryota</taxon>
        <taxon>Fungi</taxon>
        <taxon>Dikarya</taxon>
        <taxon>Ascomycota</taxon>
        <taxon>Pezizomycotina</taxon>
        <taxon>Leotiomycetes</taxon>
        <taxon>Helotiales</taxon>
        <taxon>Helotiaceae</taxon>
        <taxon>Hymenoscyphus</taxon>
    </lineage>
</organism>
<sequence>MDQPRPQLPASEPKYDSSRPFPSVQSLYQNPIPNFPEKTIVVFQISYPPNGAIPPHTHAGAHISANIVSGYIFNKMNDNPMEVLGPGQFMFEKPTCRHRTCQNASATEPATFIATFIVDTKVVNDVGVQGLVVIDEEYR</sequence>
<feature type="region of interest" description="Disordered" evidence="1">
    <location>
        <begin position="1"/>
        <end position="23"/>
    </location>
</feature>
<keyword evidence="4" id="KW-1185">Reference proteome</keyword>
<dbReference type="Pfam" id="PF07883">
    <property type="entry name" value="Cupin_2"/>
    <property type="match status" value="1"/>
</dbReference>
<evidence type="ECO:0000313" key="4">
    <source>
        <dbReference type="Proteomes" id="UP000701801"/>
    </source>
</evidence>
<reference evidence="3" key="1">
    <citation type="submission" date="2021-07" db="EMBL/GenBank/DDBJ databases">
        <authorList>
            <person name="Durling M."/>
        </authorList>
    </citation>
    <scope>NUCLEOTIDE SEQUENCE</scope>
</reference>
<feature type="domain" description="Cupin type-2" evidence="2">
    <location>
        <begin position="45"/>
        <end position="115"/>
    </location>
</feature>
<dbReference type="EMBL" id="CAJVRM010000193">
    <property type="protein sequence ID" value="CAG8976832.1"/>
    <property type="molecule type" value="Genomic_DNA"/>
</dbReference>
<gene>
    <name evidence="3" type="ORF">HYALB_00009096</name>
</gene>
<dbReference type="CDD" id="cd02234">
    <property type="entry name" value="cupin_BLR7677-like"/>
    <property type="match status" value="1"/>
</dbReference>
<dbReference type="InterPro" id="IPR013096">
    <property type="entry name" value="Cupin_2"/>
</dbReference>
<dbReference type="OrthoDB" id="5793281at2759"/>
<evidence type="ECO:0000313" key="3">
    <source>
        <dbReference type="EMBL" id="CAG8976832.1"/>
    </source>
</evidence>
<dbReference type="Proteomes" id="UP000701801">
    <property type="component" value="Unassembled WGS sequence"/>
</dbReference>
<dbReference type="PANTHER" id="PTHR38599:SF1">
    <property type="entry name" value="CUPIN DOMAIN PROTEIN (AFU_ORTHOLOGUE AFUA_3G13620)"/>
    <property type="match status" value="1"/>
</dbReference>
<comment type="caution">
    <text evidence="3">The sequence shown here is derived from an EMBL/GenBank/DDBJ whole genome shotgun (WGS) entry which is preliminary data.</text>
</comment>
<dbReference type="InterPro" id="IPR011051">
    <property type="entry name" value="RmlC_Cupin_sf"/>
</dbReference>
<dbReference type="SUPFAM" id="SSF51182">
    <property type="entry name" value="RmlC-like cupins"/>
    <property type="match status" value="1"/>
</dbReference>
<protein>
    <recommendedName>
        <fullName evidence="2">Cupin type-2 domain-containing protein</fullName>
    </recommendedName>
</protein>
<dbReference type="AlphaFoldDB" id="A0A9N9Q6V7"/>
<name>A0A9N9Q6V7_9HELO</name>
<evidence type="ECO:0000259" key="2">
    <source>
        <dbReference type="Pfam" id="PF07883"/>
    </source>
</evidence>
<dbReference type="InterPro" id="IPR014710">
    <property type="entry name" value="RmlC-like_jellyroll"/>
</dbReference>
<accession>A0A9N9Q6V7</accession>
<dbReference type="Gene3D" id="2.60.120.10">
    <property type="entry name" value="Jelly Rolls"/>
    <property type="match status" value="1"/>
</dbReference>
<dbReference type="PANTHER" id="PTHR38599">
    <property type="entry name" value="CUPIN DOMAIN PROTEIN (AFU_ORTHOLOGUE AFUA_3G13620)"/>
    <property type="match status" value="1"/>
</dbReference>